<dbReference type="GeneID" id="94195586"/>
<protein>
    <submittedName>
        <fullName evidence="2">UDP-GlcNAc:polypeptide alpha-N-acetylglucosaminyltransferase</fullName>
    </submittedName>
</protein>
<evidence type="ECO:0000313" key="2">
    <source>
        <dbReference type="EMBL" id="GIX64105.1"/>
    </source>
</evidence>
<dbReference type="EMBL" id="BPLF01000003">
    <property type="protein sequence ID" value="GIX64105.1"/>
    <property type="molecule type" value="Genomic_DNA"/>
</dbReference>
<evidence type="ECO:0000256" key="1">
    <source>
        <dbReference type="SAM" id="Coils"/>
    </source>
</evidence>
<dbReference type="GO" id="GO:0071006">
    <property type="term" value="C:U2-type catalytic step 1 spliceosome"/>
    <property type="evidence" value="ECO:0007669"/>
    <property type="project" value="TreeGrafter"/>
</dbReference>
<dbReference type="PANTHER" id="PTHR12111:SF1">
    <property type="entry name" value="SPLICING FACTOR YJU2"/>
    <property type="match status" value="1"/>
</dbReference>
<organism evidence="2 3">
    <name type="scientific">Babesia caballi</name>
    <dbReference type="NCBI Taxonomy" id="5871"/>
    <lineage>
        <taxon>Eukaryota</taxon>
        <taxon>Sar</taxon>
        <taxon>Alveolata</taxon>
        <taxon>Apicomplexa</taxon>
        <taxon>Aconoidasida</taxon>
        <taxon>Piroplasmida</taxon>
        <taxon>Babesiidae</taxon>
        <taxon>Babesia</taxon>
    </lineage>
</organism>
<keyword evidence="1" id="KW-0175">Coiled coil</keyword>
<dbReference type="Proteomes" id="UP001497744">
    <property type="component" value="Unassembled WGS sequence"/>
</dbReference>
<dbReference type="GO" id="GO:0000398">
    <property type="term" value="P:mRNA splicing, via spliceosome"/>
    <property type="evidence" value="ECO:0007669"/>
    <property type="project" value="InterPro"/>
</dbReference>
<dbReference type="Pfam" id="PF04502">
    <property type="entry name" value="Saf4_Yju2"/>
    <property type="match status" value="1"/>
</dbReference>
<keyword evidence="3" id="KW-1185">Reference proteome</keyword>
<dbReference type="InterPro" id="IPR007590">
    <property type="entry name" value="Saf4/Yju2"/>
</dbReference>
<dbReference type="AlphaFoldDB" id="A0AAV4LW47"/>
<reference evidence="2 3" key="1">
    <citation type="submission" date="2021-06" db="EMBL/GenBank/DDBJ databases">
        <title>Genome sequence of Babesia caballi.</title>
        <authorList>
            <person name="Yamagishi J."/>
            <person name="Kidaka T."/>
            <person name="Ochi A."/>
        </authorList>
    </citation>
    <scope>NUCLEOTIDE SEQUENCE [LARGE SCALE GENOMIC DNA]</scope>
    <source>
        <strain evidence="2">USDA-D6B2</strain>
    </source>
</reference>
<sequence>MAERKVLNKYIPPDFDPVALNANRDILRNDGYGRGKTTFARRIKGGMSARMLDIRMMFPFTFRCESCRDFTYIGTKMNSKVMRLKEDTYLGIEKHRFFAKCPNCSHQIIFKTDPQHGDYLLESGGTRTYDADRDAQLAAEAVSKEEDEKAEKQDKTEKMMEKADHAYAEYEELERLAALKRRAGRMRDRENAAELSLKRILKEKEIEFESGVNDDDVALFRKQQDEIYRKFSEIEDDYNDHTPASEKCDASTDIPYVDEEEIFEESVSNDVESAKDAEIKGEVIDMTSAKACIKQAMPVVAVKRRCNVIENPFGAYDSD</sequence>
<evidence type="ECO:0000313" key="3">
    <source>
        <dbReference type="Proteomes" id="UP001497744"/>
    </source>
</evidence>
<gene>
    <name evidence="2" type="ORF">BcabD6B2_35400</name>
</gene>
<name>A0AAV4LW47_BABCB</name>
<dbReference type="RefSeq" id="XP_067716174.1">
    <property type="nucleotide sequence ID" value="XM_067860073.1"/>
</dbReference>
<accession>A0AAV4LW47</accession>
<dbReference type="PANTHER" id="PTHR12111">
    <property type="entry name" value="SPLICING FACTOR YJU2"/>
    <property type="match status" value="1"/>
</dbReference>
<comment type="caution">
    <text evidence="2">The sequence shown here is derived from an EMBL/GenBank/DDBJ whole genome shotgun (WGS) entry which is preliminary data.</text>
</comment>
<feature type="coiled-coil region" evidence="1">
    <location>
        <begin position="135"/>
        <end position="176"/>
    </location>
</feature>
<proteinExistence type="predicted"/>